<dbReference type="InterPro" id="IPR000160">
    <property type="entry name" value="GGDEF_dom"/>
</dbReference>
<gene>
    <name evidence="6" type="ORF">HXL68_03455</name>
</gene>
<feature type="domain" description="PAS" evidence="3">
    <location>
        <begin position="8"/>
        <end position="80"/>
    </location>
</feature>
<reference evidence="6" key="1">
    <citation type="submission" date="2020-04" db="EMBL/GenBank/DDBJ databases">
        <title>Deep metagenomics examines the oral microbiome during advanced dental caries in children, revealing novel taxa and co-occurrences with host molecules.</title>
        <authorList>
            <person name="Baker J.L."/>
            <person name="Morton J.T."/>
            <person name="Dinis M."/>
            <person name="Alvarez R."/>
            <person name="Tran N.C."/>
            <person name="Knight R."/>
            <person name="Edlund A."/>
        </authorList>
    </citation>
    <scope>NUCLEOTIDE SEQUENCE</scope>
    <source>
        <strain evidence="6">JCVI_32_bin.24</strain>
    </source>
</reference>
<dbReference type="InterPro" id="IPR050469">
    <property type="entry name" value="Diguanylate_Cyclase"/>
</dbReference>
<protein>
    <recommendedName>
        <fullName evidence="1">diguanylate cyclase</fullName>
        <ecNumber evidence="1">2.7.7.65</ecNumber>
    </recommendedName>
</protein>
<dbReference type="InterPro" id="IPR013656">
    <property type="entry name" value="PAS_4"/>
</dbReference>
<dbReference type="Pfam" id="PF00989">
    <property type="entry name" value="PAS"/>
    <property type="match status" value="1"/>
</dbReference>
<dbReference type="InterPro" id="IPR029787">
    <property type="entry name" value="Nucleotide_cyclase"/>
</dbReference>
<dbReference type="CDD" id="cd00130">
    <property type="entry name" value="PAS"/>
    <property type="match status" value="2"/>
</dbReference>
<dbReference type="InterPro" id="IPR043128">
    <property type="entry name" value="Rev_trsase/Diguanyl_cyclase"/>
</dbReference>
<name>A0A930BPZ2_9RHOO</name>
<dbReference type="InterPro" id="IPR035965">
    <property type="entry name" value="PAS-like_dom_sf"/>
</dbReference>
<dbReference type="EMBL" id="JABZMI010000036">
    <property type="protein sequence ID" value="MBF1164078.1"/>
    <property type="molecule type" value="Genomic_DNA"/>
</dbReference>
<dbReference type="Gene3D" id="3.30.70.270">
    <property type="match status" value="1"/>
</dbReference>
<dbReference type="Pfam" id="PF08448">
    <property type="entry name" value="PAS_4"/>
    <property type="match status" value="2"/>
</dbReference>
<organism evidence="6 7">
    <name type="scientific">Dechloromonas agitata</name>
    <dbReference type="NCBI Taxonomy" id="73030"/>
    <lineage>
        <taxon>Bacteria</taxon>
        <taxon>Pseudomonadati</taxon>
        <taxon>Pseudomonadota</taxon>
        <taxon>Betaproteobacteria</taxon>
        <taxon>Rhodocyclales</taxon>
        <taxon>Azonexaceae</taxon>
        <taxon>Dechloromonas</taxon>
    </lineage>
</organism>
<dbReference type="Gene3D" id="3.30.450.20">
    <property type="entry name" value="PAS domain"/>
    <property type="match status" value="2"/>
</dbReference>
<dbReference type="NCBIfam" id="TIGR00254">
    <property type="entry name" value="GGDEF"/>
    <property type="match status" value="1"/>
</dbReference>
<dbReference type="SUPFAM" id="SSF55073">
    <property type="entry name" value="Nucleotide cyclase"/>
    <property type="match status" value="1"/>
</dbReference>
<evidence type="ECO:0000259" key="3">
    <source>
        <dbReference type="PROSITE" id="PS50112"/>
    </source>
</evidence>
<feature type="domain" description="PAC" evidence="4">
    <location>
        <begin position="99"/>
        <end position="151"/>
    </location>
</feature>
<dbReference type="GO" id="GO:0006355">
    <property type="term" value="P:regulation of DNA-templated transcription"/>
    <property type="evidence" value="ECO:0007669"/>
    <property type="project" value="InterPro"/>
</dbReference>
<evidence type="ECO:0000256" key="2">
    <source>
        <dbReference type="ARBA" id="ARBA00034247"/>
    </source>
</evidence>
<dbReference type="SUPFAM" id="SSF55785">
    <property type="entry name" value="PYP-like sensor domain (PAS domain)"/>
    <property type="match status" value="2"/>
</dbReference>
<dbReference type="InterPro" id="IPR000014">
    <property type="entry name" value="PAS"/>
</dbReference>
<proteinExistence type="predicted"/>
<accession>A0A930BPZ2</accession>
<dbReference type="Proteomes" id="UP000718593">
    <property type="component" value="Unassembled WGS sequence"/>
</dbReference>
<dbReference type="GO" id="GO:0052621">
    <property type="term" value="F:diguanylate cyclase activity"/>
    <property type="evidence" value="ECO:0007669"/>
    <property type="project" value="UniProtKB-EC"/>
</dbReference>
<evidence type="ECO:0000259" key="5">
    <source>
        <dbReference type="PROSITE" id="PS50887"/>
    </source>
</evidence>
<sequence>MRPESEGDGIALSQLVEGNPVATIVIDARHRVTHWNRACAVLTGVPAADMIGRSEQWRAFYDSARPIMADLVVDGVLEAGIDLYYHGKFSRSLLIDDAYEAEDFFPAFGDGGRWLFFTAAALRNARGEVIGAIETLQDVTERRKAEAALREKEACLAQIVEGSSVPTMVIDAQHCVSHWNKACEALTGTSALDVIGTGDHWKSFYANKRPMMADLIVDAAGEREIDRLYHGRYRPSPLISGAYEAEDFYPNVGEGGRWLFFTAAPLRNANGEVIGAIETLQDVTERRRAEEALRESEERYRSLSQTDSLTALYNSRHLHECLPAEIERAKRYQRPLSLLVLDCDNFKAVNDNYGHLGGDRVLQNLAHAIRQCLRRSDLAFRYGGEEFVVALPETDAPAALAIAERLRALFAAVRTPAPGGEAIRCTVSIGIAVCQAGDEEGGLIRRADEACYRAKQAGKNRVILADSVR</sequence>
<dbReference type="CDD" id="cd01949">
    <property type="entry name" value="GGDEF"/>
    <property type="match status" value="1"/>
</dbReference>
<evidence type="ECO:0000256" key="1">
    <source>
        <dbReference type="ARBA" id="ARBA00012528"/>
    </source>
</evidence>
<dbReference type="NCBIfam" id="TIGR00229">
    <property type="entry name" value="sensory_box"/>
    <property type="match status" value="1"/>
</dbReference>
<dbReference type="FunFam" id="3.30.70.270:FF:000001">
    <property type="entry name" value="Diguanylate cyclase domain protein"/>
    <property type="match status" value="1"/>
</dbReference>
<dbReference type="PANTHER" id="PTHR45138:SF9">
    <property type="entry name" value="DIGUANYLATE CYCLASE DGCM-RELATED"/>
    <property type="match status" value="1"/>
</dbReference>
<dbReference type="PROSITE" id="PS50113">
    <property type="entry name" value="PAC"/>
    <property type="match status" value="2"/>
</dbReference>
<feature type="domain" description="PAC" evidence="4">
    <location>
        <begin position="243"/>
        <end position="295"/>
    </location>
</feature>
<dbReference type="InterPro" id="IPR000700">
    <property type="entry name" value="PAS-assoc_C"/>
</dbReference>
<dbReference type="EC" id="2.7.7.65" evidence="1"/>
<evidence type="ECO:0000259" key="4">
    <source>
        <dbReference type="PROSITE" id="PS50113"/>
    </source>
</evidence>
<dbReference type="AlphaFoldDB" id="A0A930BPZ2"/>
<evidence type="ECO:0000313" key="7">
    <source>
        <dbReference type="Proteomes" id="UP000718593"/>
    </source>
</evidence>
<dbReference type="PROSITE" id="PS50887">
    <property type="entry name" value="GGDEF"/>
    <property type="match status" value="1"/>
</dbReference>
<dbReference type="SMART" id="SM00091">
    <property type="entry name" value="PAS"/>
    <property type="match status" value="2"/>
</dbReference>
<evidence type="ECO:0000313" key="6">
    <source>
        <dbReference type="EMBL" id="MBF1164078.1"/>
    </source>
</evidence>
<dbReference type="PANTHER" id="PTHR45138">
    <property type="entry name" value="REGULATORY COMPONENTS OF SENSORY TRANSDUCTION SYSTEM"/>
    <property type="match status" value="1"/>
</dbReference>
<feature type="domain" description="GGDEF" evidence="5">
    <location>
        <begin position="334"/>
        <end position="467"/>
    </location>
</feature>
<comment type="catalytic activity">
    <reaction evidence="2">
        <text>2 GTP = 3',3'-c-di-GMP + 2 diphosphate</text>
        <dbReference type="Rhea" id="RHEA:24898"/>
        <dbReference type="ChEBI" id="CHEBI:33019"/>
        <dbReference type="ChEBI" id="CHEBI:37565"/>
        <dbReference type="ChEBI" id="CHEBI:58805"/>
        <dbReference type="EC" id="2.7.7.65"/>
    </reaction>
</comment>
<comment type="caution">
    <text evidence="6">The sequence shown here is derived from an EMBL/GenBank/DDBJ whole genome shotgun (WGS) entry which is preliminary data.</text>
</comment>
<dbReference type="Pfam" id="PF00990">
    <property type="entry name" value="GGDEF"/>
    <property type="match status" value="1"/>
</dbReference>
<dbReference type="InterPro" id="IPR013767">
    <property type="entry name" value="PAS_fold"/>
</dbReference>
<feature type="domain" description="PAS" evidence="3">
    <location>
        <begin position="152"/>
        <end position="196"/>
    </location>
</feature>
<dbReference type="PROSITE" id="PS50112">
    <property type="entry name" value="PAS"/>
    <property type="match status" value="2"/>
</dbReference>
<dbReference type="SMART" id="SM00267">
    <property type="entry name" value="GGDEF"/>
    <property type="match status" value="1"/>
</dbReference>